<dbReference type="AlphaFoldDB" id="A0ABD6BIR0"/>
<sequence>MPSTRRSILATCTTGIGALAGCISTEKPTADGNWPRRTLNNAHTGYSTTEGPTTDLHTVWRQERLRSSVVDPSPIVDDSVLYFAHSQASRGDERGGAWIEAFDAATGDSRWTTELFRTNERHYLYHSDSTVVDEDRLFLQTKPGLTMLTTDGEIRWTFDNLYRGQQKPDVVTPVVTDDIVVTGTYDTLVEDRQDEIVFGIDPATGNERWNVPFSEWDGMWQLAGTDNVVYVAFDSGGLVALDMATGVERWRWKGPLNGTPTVVDDLLLVPLRRGNEHTLVAIDRRDRSLRWRQSIGVHWAEAEFTVADGLIYHVANYGLEARRLETGERVWRFGGDVDDEDQRRFSPDKPYMGLDSTPVVSGDAVYALGWIQRDTTYVHLFVVDAATGEELGHAEIGHNEQARTGTPAVTSDLVFVGSNNGNLYAFGECSFEIAGRCLVD</sequence>
<protein>
    <submittedName>
        <fullName evidence="2">PQQ-binding-like beta-propeller repeat protein</fullName>
    </submittedName>
</protein>
<dbReference type="RefSeq" id="WP_390287977.1">
    <property type="nucleotide sequence ID" value="NZ_JBHUDI010000007.1"/>
</dbReference>
<evidence type="ECO:0000259" key="1">
    <source>
        <dbReference type="Pfam" id="PF13360"/>
    </source>
</evidence>
<dbReference type="PANTHER" id="PTHR34512">
    <property type="entry name" value="CELL SURFACE PROTEIN"/>
    <property type="match status" value="1"/>
</dbReference>
<dbReference type="InterPro" id="IPR015943">
    <property type="entry name" value="WD40/YVTN_repeat-like_dom_sf"/>
</dbReference>
<dbReference type="Gene3D" id="2.130.10.10">
    <property type="entry name" value="YVTN repeat-like/Quinoprotein amine dehydrogenase"/>
    <property type="match status" value="2"/>
</dbReference>
<evidence type="ECO:0000313" key="3">
    <source>
        <dbReference type="Proteomes" id="UP001597076"/>
    </source>
</evidence>
<dbReference type="InterPro" id="IPR011047">
    <property type="entry name" value="Quinoprotein_ADH-like_sf"/>
</dbReference>
<feature type="domain" description="Pyrrolo-quinoline quinone repeat" evidence="1">
    <location>
        <begin position="254"/>
        <end position="426"/>
    </location>
</feature>
<accession>A0ABD6BIR0</accession>
<name>A0ABD6BIR0_9EURY</name>
<organism evidence="2 3">
    <name type="scientific">Haloarchaeobius amylolyticus</name>
    <dbReference type="NCBI Taxonomy" id="1198296"/>
    <lineage>
        <taxon>Archaea</taxon>
        <taxon>Methanobacteriati</taxon>
        <taxon>Methanobacteriota</taxon>
        <taxon>Stenosarchaea group</taxon>
        <taxon>Halobacteria</taxon>
        <taxon>Halobacteriales</taxon>
        <taxon>Halorubellaceae</taxon>
        <taxon>Haloarchaeobius</taxon>
    </lineage>
</organism>
<dbReference type="SUPFAM" id="SSF50998">
    <property type="entry name" value="Quinoprotein alcohol dehydrogenase-like"/>
    <property type="match status" value="2"/>
</dbReference>
<comment type="caution">
    <text evidence="2">The sequence shown here is derived from an EMBL/GenBank/DDBJ whole genome shotgun (WGS) entry which is preliminary data.</text>
</comment>
<dbReference type="InterPro" id="IPR018391">
    <property type="entry name" value="PQQ_b-propeller_rpt"/>
</dbReference>
<dbReference type="PROSITE" id="PS51257">
    <property type="entry name" value="PROKAR_LIPOPROTEIN"/>
    <property type="match status" value="1"/>
</dbReference>
<feature type="domain" description="Pyrrolo-quinoline quinone repeat" evidence="1">
    <location>
        <begin position="97"/>
        <end position="250"/>
    </location>
</feature>
<gene>
    <name evidence="2" type="ORF">ACFR99_12910</name>
</gene>
<keyword evidence="3" id="KW-1185">Reference proteome</keyword>
<reference evidence="2 3" key="1">
    <citation type="journal article" date="2019" name="Int. J. Syst. Evol. Microbiol.">
        <title>The Global Catalogue of Microorganisms (GCM) 10K type strain sequencing project: providing services to taxonomists for standard genome sequencing and annotation.</title>
        <authorList>
            <consortium name="The Broad Institute Genomics Platform"/>
            <consortium name="The Broad Institute Genome Sequencing Center for Infectious Disease"/>
            <person name="Wu L."/>
            <person name="Ma J."/>
        </authorList>
    </citation>
    <scope>NUCLEOTIDE SEQUENCE [LARGE SCALE GENOMIC DNA]</scope>
    <source>
        <strain evidence="2 3">CGMCC 1.12230</strain>
    </source>
</reference>
<proteinExistence type="predicted"/>
<dbReference type="Proteomes" id="UP001597076">
    <property type="component" value="Unassembled WGS sequence"/>
</dbReference>
<dbReference type="SMART" id="SM00564">
    <property type="entry name" value="PQQ"/>
    <property type="match status" value="7"/>
</dbReference>
<dbReference type="Pfam" id="PF13360">
    <property type="entry name" value="PQQ_2"/>
    <property type="match status" value="2"/>
</dbReference>
<dbReference type="EMBL" id="JBHUDI010000007">
    <property type="protein sequence ID" value="MFD1564446.1"/>
    <property type="molecule type" value="Genomic_DNA"/>
</dbReference>
<dbReference type="PANTHER" id="PTHR34512:SF30">
    <property type="entry name" value="OUTER MEMBRANE PROTEIN ASSEMBLY FACTOR BAMB"/>
    <property type="match status" value="1"/>
</dbReference>
<evidence type="ECO:0000313" key="2">
    <source>
        <dbReference type="EMBL" id="MFD1564446.1"/>
    </source>
</evidence>
<dbReference type="InterPro" id="IPR002372">
    <property type="entry name" value="PQQ_rpt_dom"/>
</dbReference>